<gene>
    <name evidence="4" type="ORF">EFB08_07825</name>
</gene>
<proteinExistence type="predicted"/>
<protein>
    <submittedName>
        <fullName evidence="4">NADPH-dependent oxidoreductase</fullName>
    </submittedName>
</protein>
<dbReference type="Gene3D" id="3.40.50.360">
    <property type="match status" value="1"/>
</dbReference>
<dbReference type="GO" id="GO:0016491">
    <property type="term" value="F:oxidoreductase activity"/>
    <property type="evidence" value="ECO:0007669"/>
    <property type="project" value="InterPro"/>
</dbReference>
<dbReference type="PANTHER" id="PTHR43278">
    <property type="entry name" value="NAD(P)H-DEPENDENT FMN-CONTAINING OXIDOREDUCTASE YWQN-RELATED"/>
    <property type="match status" value="1"/>
</dbReference>
<evidence type="ECO:0000313" key="4">
    <source>
        <dbReference type="EMBL" id="RNI29318.1"/>
    </source>
</evidence>
<dbReference type="RefSeq" id="WP_123126377.1">
    <property type="nucleotide sequence ID" value="NZ_RJJD01000003.1"/>
</dbReference>
<keyword evidence="1" id="KW-0285">Flavoprotein</keyword>
<evidence type="ECO:0000256" key="1">
    <source>
        <dbReference type="ARBA" id="ARBA00022630"/>
    </source>
</evidence>
<evidence type="ECO:0000313" key="5">
    <source>
        <dbReference type="Proteomes" id="UP000272117"/>
    </source>
</evidence>
<dbReference type="AlphaFoldDB" id="A0A3M9MX25"/>
<feature type="domain" description="NADPH-dependent FMN reductase-like" evidence="3">
    <location>
        <begin position="8"/>
        <end position="120"/>
    </location>
</feature>
<dbReference type="PANTHER" id="PTHR43278:SF4">
    <property type="entry name" value="NAD(P)H-DEPENDENT FMN-CONTAINING OXIDOREDUCTASE YWQN-RELATED"/>
    <property type="match status" value="1"/>
</dbReference>
<dbReference type="InterPro" id="IPR051796">
    <property type="entry name" value="ISF_SsuE-like"/>
</dbReference>
<keyword evidence="2" id="KW-0288">FMN</keyword>
<organism evidence="4 5">
    <name type="scientific">Rufibacter latericius</name>
    <dbReference type="NCBI Taxonomy" id="2487040"/>
    <lineage>
        <taxon>Bacteria</taxon>
        <taxon>Pseudomonadati</taxon>
        <taxon>Bacteroidota</taxon>
        <taxon>Cytophagia</taxon>
        <taxon>Cytophagales</taxon>
        <taxon>Hymenobacteraceae</taxon>
        <taxon>Rufibacter</taxon>
    </lineage>
</organism>
<sequence length="178" mass="20401">MVTSSAPLVLLASARKESNTRLFVQKVFQETPHQLVDLLDHHIWPYRYENDYPGKDDFKRVMDLVVQHSVVVFATPVYWYAMSGLLKTFFDRLTDVVTVQKPVGRQLKGKTVFLIAVGADSELPDGFEMPFKLTAKYLNMKFGRTLYASTEEVETDISHPGDIREFLREIQDTLNGIN</sequence>
<dbReference type="OrthoDB" id="9805976at2"/>
<keyword evidence="5" id="KW-1185">Reference proteome</keyword>
<name>A0A3M9MX25_9BACT</name>
<evidence type="ECO:0000259" key="3">
    <source>
        <dbReference type="Pfam" id="PF03358"/>
    </source>
</evidence>
<dbReference type="EMBL" id="RJJD01000003">
    <property type="protein sequence ID" value="RNI29318.1"/>
    <property type="molecule type" value="Genomic_DNA"/>
</dbReference>
<dbReference type="InterPro" id="IPR005025">
    <property type="entry name" value="FMN_Rdtase-like_dom"/>
</dbReference>
<dbReference type="Pfam" id="PF03358">
    <property type="entry name" value="FMN_red"/>
    <property type="match status" value="1"/>
</dbReference>
<dbReference type="InterPro" id="IPR029039">
    <property type="entry name" value="Flavoprotein-like_sf"/>
</dbReference>
<comment type="caution">
    <text evidence="4">The sequence shown here is derived from an EMBL/GenBank/DDBJ whole genome shotgun (WGS) entry which is preliminary data.</text>
</comment>
<dbReference type="SUPFAM" id="SSF52218">
    <property type="entry name" value="Flavoproteins"/>
    <property type="match status" value="1"/>
</dbReference>
<dbReference type="Proteomes" id="UP000272117">
    <property type="component" value="Unassembled WGS sequence"/>
</dbReference>
<reference evidence="4 5" key="1">
    <citation type="submission" date="2018-11" db="EMBL/GenBank/DDBJ databases">
        <title>Rufibacter latericius sp. nov., isolated from water in Baiyang Lake.</title>
        <authorList>
            <person name="Yang Y."/>
        </authorList>
    </citation>
    <scope>NUCLEOTIDE SEQUENCE [LARGE SCALE GENOMIC DNA]</scope>
    <source>
        <strain evidence="4 5">R-22-1c-1</strain>
    </source>
</reference>
<accession>A0A3M9MX25</accession>
<evidence type="ECO:0000256" key="2">
    <source>
        <dbReference type="ARBA" id="ARBA00022643"/>
    </source>
</evidence>